<evidence type="ECO:0000259" key="5">
    <source>
        <dbReference type="PROSITE" id="PS51462"/>
    </source>
</evidence>
<evidence type="ECO:0000313" key="6">
    <source>
        <dbReference type="EMBL" id="NNM45024.1"/>
    </source>
</evidence>
<sequence>MVSREIGYIEGLRRHVGHAPVIMACAGCAVMDDSGRVLLQRRGDAEQTWGLPGGAMELGETLEQTAVRETREETGLDVRPQELLGVYTGPLHTYANGDVVQSVVVMLIATQVGGSLSVDGSETVQLDWFDLDELPSPLFGPHQPMLGDLKDGRRGRWV</sequence>
<protein>
    <submittedName>
        <fullName evidence="6">NUDIX hydrolase</fullName>
    </submittedName>
</protein>
<reference evidence="6 7" key="1">
    <citation type="submission" date="2020-04" db="EMBL/GenBank/DDBJ databases">
        <title>Knoellia sp. isolate from air conditioner.</title>
        <authorList>
            <person name="Chea S."/>
            <person name="Kim D.-U."/>
        </authorList>
    </citation>
    <scope>NUCLEOTIDE SEQUENCE [LARGE SCALE GENOMIC DNA]</scope>
    <source>
        <strain evidence="6 7">DB2414S</strain>
    </source>
</reference>
<comment type="cofactor">
    <cofactor evidence="1">
        <name>Mg(2+)</name>
        <dbReference type="ChEBI" id="CHEBI:18420"/>
    </cofactor>
</comment>
<keyword evidence="7" id="KW-1185">Reference proteome</keyword>
<comment type="caution">
    <text evidence="6">The sequence shown here is derived from an EMBL/GenBank/DDBJ whole genome shotgun (WGS) entry which is preliminary data.</text>
</comment>
<dbReference type="PANTHER" id="PTHR43046:SF2">
    <property type="entry name" value="8-OXO-DGTP DIPHOSPHATASE-RELATED"/>
    <property type="match status" value="1"/>
</dbReference>
<dbReference type="RefSeq" id="WP_171242099.1">
    <property type="nucleotide sequence ID" value="NZ_JABEPQ010000001.1"/>
</dbReference>
<evidence type="ECO:0000256" key="2">
    <source>
        <dbReference type="ARBA" id="ARBA00005582"/>
    </source>
</evidence>
<proteinExistence type="inferred from homology"/>
<dbReference type="Proteomes" id="UP000588586">
    <property type="component" value="Unassembled WGS sequence"/>
</dbReference>
<dbReference type="GO" id="GO:0016787">
    <property type="term" value="F:hydrolase activity"/>
    <property type="evidence" value="ECO:0007669"/>
    <property type="project" value="UniProtKB-KW"/>
</dbReference>
<evidence type="ECO:0000313" key="7">
    <source>
        <dbReference type="Proteomes" id="UP000588586"/>
    </source>
</evidence>
<dbReference type="InterPro" id="IPR015797">
    <property type="entry name" value="NUDIX_hydrolase-like_dom_sf"/>
</dbReference>
<dbReference type="InterPro" id="IPR000086">
    <property type="entry name" value="NUDIX_hydrolase_dom"/>
</dbReference>
<evidence type="ECO:0000256" key="4">
    <source>
        <dbReference type="RuleBase" id="RU003476"/>
    </source>
</evidence>
<organism evidence="6 7">
    <name type="scientific">Knoellia koreensis</name>
    <dbReference type="NCBI Taxonomy" id="2730921"/>
    <lineage>
        <taxon>Bacteria</taxon>
        <taxon>Bacillati</taxon>
        <taxon>Actinomycetota</taxon>
        <taxon>Actinomycetes</taxon>
        <taxon>Micrococcales</taxon>
        <taxon>Intrasporangiaceae</taxon>
        <taxon>Knoellia</taxon>
    </lineage>
</organism>
<dbReference type="AlphaFoldDB" id="A0A849HEI0"/>
<accession>A0A849HEI0</accession>
<dbReference type="Pfam" id="PF00293">
    <property type="entry name" value="NUDIX"/>
    <property type="match status" value="1"/>
</dbReference>
<dbReference type="PROSITE" id="PS51257">
    <property type="entry name" value="PROKAR_LIPOPROTEIN"/>
    <property type="match status" value="1"/>
</dbReference>
<evidence type="ECO:0000256" key="1">
    <source>
        <dbReference type="ARBA" id="ARBA00001946"/>
    </source>
</evidence>
<dbReference type="SUPFAM" id="SSF55811">
    <property type="entry name" value="Nudix"/>
    <property type="match status" value="1"/>
</dbReference>
<feature type="domain" description="Nudix hydrolase" evidence="5">
    <location>
        <begin position="21"/>
        <end position="151"/>
    </location>
</feature>
<keyword evidence="3 4" id="KW-0378">Hydrolase</keyword>
<dbReference type="PANTHER" id="PTHR43046">
    <property type="entry name" value="GDP-MANNOSE MANNOSYL HYDROLASE"/>
    <property type="match status" value="1"/>
</dbReference>
<dbReference type="PRINTS" id="PR00502">
    <property type="entry name" value="NUDIXFAMILY"/>
</dbReference>
<dbReference type="PROSITE" id="PS00893">
    <property type="entry name" value="NUDIX_BOX"/>
    <property type="match status" value="1"/>
</dbReference>
<comment type="similarity">
    <text evidence="2 4">Belongs to the Nudix hydrolase family.</text>
</comment>
<dbReference type="PROSITE" id="PS51462">
    <property type="entry name" value="NUDIX"/>
    <property type="match status" value="1"/>
</dbReference>
<name>A0A849HEI0_9MICO</name>
<dbReference type="InterPro" id="IPR020476">
    <property type="entry name" value="Nudix_hydrolase"/>
</dbReference>
<dbReference type="Gene3D" id="3.90.79.10">
    <property type="entry name" value="Nucleoside Triphosphate Pyrophosphohydrolase"/>
    <property type="match status" value="1"/>
</dbReference>
<dbReference type="InterPro" id="IPR020084">
    <property type="entry name" value="NUDIX_hydrolase_CS"/>
</dbReference>
<gene>
    <name evidence="6" type="ORF">HJG52_03260</name>
</gene>
<dbReference type="EMBL" id="JABEPQ010000001">
    <property type="protein sequence ID" value="NNM45024.1"/>
    <property type="molecule type" value="Genomic_DNA"/>
</dbReference>
<dbReference type="CDD" id="cd04677">
    <property type="entry name" value="NUDIX_Hydrolase"/>
    <property type="match status" value="1"/>
</dbReference>
<evidence type="ECO:0000256" key="3">
    <source>
        <dbReference type="ARBA" id="ARBA00022801"/>
    </source>
</evidence>